<dbReference type="InterPro" id="IPR011990">
    <property type="entry name" value="TPR-like_helical_dom_sf"/>
</dbReference>
<protein>
    <recommendedName>
        <fullName evidence="5">HTH luxR-type domain-containing protein</fullName>
    </recommendedName>
</protein>
<comment type="caution">
    <text evidence="3">The sequence shown here is derived from an EMBL/GenBank/DDBJ whole genome shotgun (WGS) entry which is preliminary data.</text>
</comment>
<evidence type="ECO:0008006" key="5">
    <source>
        <dbReference type="Google" id="ProtNLM"/>
    </source>
</evidence>
<dbReference type="Proteomes" id="UP000190813">
    <property type="component" value="Unassembled WGS sequence"/>
</dbReference>
<feature type="coiled-coil region" evidence="1">
    <location>
        <begin position="349"/>
        <end position="376"/>
    </location>
</feature>
<proteinExistence type="predicted"/>
<dbReference type="GO" id="GO:0003677">
    <property type="term" value="F:DNA binding"/>
    <property type="evidence" value="ECO:0007669"/>
    <property type="project" value="InterPro"/>
</dbReference>
<evidence type="ECO:0000256" key="1">
    <source>
        <dbReference type="SAM" id="Coils"/>
    </source>
</evidence>
<evidence type="ECO:0000256" key="2">
    <source>
        <dbReference type="SAM" id="Phobius"/>
    </source>
</evidence>
<reference evidence="3 4" key="1">
    <citation type="submission" date="2016-06" db="EMBL/GenBank/DDBJ databases">
        <title>Revisiting the taxonomy of the Elizabethkingia Genus based on Whole-Genome Sequencing, Optical Mapping, and MALDI-TOF.</title>
        <authorList>
            <person name="Nicholson A.C."/>
        </authorList>
    </citation>
    <scope>NUCLEOTIDE SEQUENCE [LARGE SCALE GENOMIC DNA]</scope>
    <source>
        <strain evidence="3 4">G4070</strain>
    </source>
</reference>
<gene>
    <name evidence="3" type="ORF">BAZ10_11400</name>
</gene>
<feature type="transmembrane region" description="Helical" evidence="2">
    <location>
        <begin position="382"/>
        <end position="401"/>
    </location>
</feature>
<evidence type="ECO:0000313" key="4">
    <source>
        <dbReference type="Proteomes" id="UP000190813"/>
    </source>
</evidence>
<accession>A0A1T3M9B5</accession>
<dbReference type="GO" id="GO:0006355">
    <property type="term" value="P:regulation of DNA-templated transcription"/>
    <property type="evidence" value="ECO:0007669"/>
    <property type="project" value="InterPro"/>
</dbReference>
<name>A0A1T3M9B5_9FLAO</name>
<dbReference type="Gene3D" id="1.25.40.10">
    <property type="entry name" value="Tetratricopeptide repeat domain"/>
    <property type="match status" value="2"/>
</dbReference>
<keyword evidence="4" id="KW-1185">Reference proteome</keyword>
<keyword evidence="2" id="KW-0812">Transmembrane</keyword>
<organism evidence="3 4">
    <name type="scientific">Elizabethkingia occulta</name>
    <dbReference type="NCBI Taxonomy" id="1867263"/>
    <lineage>
        <taxon>Bacteria</taxon>
        <taxon>Pseudomonadati</taxon>
        <taxon>Bacteroidota</taxon>
        <taxon>Flavobacteriia</taxon>
        <taxon>Flavobacteriales</taxon>
        <taxon>Weeksellaceae</taxon>
        <taxon>Elizabethkingia</taxon>
    </lineage>
</organism>
<sequence>MSLKINGFSKNKVNMKHIYFCLCFFFSISAIDSERGSHNYSQFIYTLNISELFASFFRNESSSYTKITEADKLLQLSDSYLYKNTPQSIIYAHKARIIAEGIGDSKRKAESYYYIARGLIFLRQLEEAYSYIEKGMNEEIVVKDDFHKALFLNLKAIYQGKVSLAQKQLEGSLKALDLISSKKDVNSRLLCSQLYMLMADAYTEMNNDKKAHFYADQSIKSIQTISEQEYLQAPKIYYCKAYIYFYKAWLYLKQNQPDLALPFIQRAHSEALKEGQGYMAPFMEVYGDYYLQTGNYSKAIDYYLRTIGNKKEFGQTPEYVQSKVATAYSMLGKYDKESLYLKESSDMLKLNIEKDKVHLQRELQNIQQDYNTEKSKDKIRNAIILVLIILGYVFVLLLFLFKYRKIKEKKKRISEEKEKLLIHKKSIIAEKENIIEALRLRQKGNQFSELIEIAKENSPQFWVSFHQLYPEVYEKMVNISPKIKVPELTFCAYLYLGFSTKDIAEYTCVTVRAVETRKSRLREKYSIPSGIDFYNWIREL</sequence>
<dbReference type="InterPro" id="IPR016032">
    <property type="entry name" value="Sig_transdc_resp-reg_C-effctor"/>
</dbReference>
<dbReference type="EMBL" id="MAHX01000021">
    <property type="protein sequence ID" value="OPC61069.1"/>
    <property type="molecule type" value="Genomic_DNA"/>
</dbReference>
<keyword evidence="2" id="KW-1133">Transmembrane helix</keyword>
<dbReference type="SUPFAM" id="SSF48452">
    <property type="entry name" value="TPR-like"/>
    <property type="match status" value="1"/>
</dbReference>
<keyword evidence="2" id="KW-0472">Membrane</keyword>
<dbReference type="SUPFAM" id="SSF46894">
    <property type="entry name" value="C-terminal effector domain of the bipartite response regulators"/>
    <property type="match status" value="1"/>
</dbReference>
<keyword evidence="1" id="KW-0175">Coiled coil</keyword>
<dbReference type="AlphaFoldDB" id="A0A1T3M9B5"/>
<evidence type="ECO:0000313" key="3">
    <source>
        <dbReference type="EMBL" id="OPC61069.1"/>
    </source>
</evidence>